<reference evidence="3" key="1">
    <citation type="submission" date="2025-08" db="UniProtKB">
        <authorList>
            <consortium name="RefSeq"/>
        </authorList>
    </citation>
    <scope>IDENTIFICATION</scope>
</reference>
<feature type="region of interest" description="Disordered" evidence="1">
    <location>
        <begin position="281"/>
        <end position="301"/>
    </location>
</feature>
<evidence type="ECO:0000313" key="3">
    <source>
        <dbReference type="RefSeq" id="XP_024938960.1"/>
    </source>
</evidence>
<feature type="region of interest" description="Disordered" evidence="1">
    <location>
        <begin position="126"/>
        <end position="166"/>
    </location>
</feature>
<feature type="compositionally biased region" description="Basic and acidic residues" evidence="1">
    <location>
        <begin position="483"/>
        <end position="509"/>
    </location>
</feature>
<dbReference type="RefSeq" id="XP_024938960.1">
    <property type="nucleotide sequence ID" value="XM_025083192.1"/>
</dbReference>
<evidence type="ECO:0000313" key="2">
    <source>
        <dbReference type="Proteomes" id="UP000694920"/>
    </source>
</evidence>
<organism evidence="2 3">
    <name type="scientific">Cephus cinctus</name>
    <name type="common">Wheat stem sawfly</name>
    <dbReference type="NCBI Taxonomy" id="211228"/>
    <lineage>
        <taxon>Eukaryota</taxon>
        <taxon>Metazoa</taxon>
        <taxon>Ecdysozoa</taxon>
        <taxon>Arthropoda</taxon>
        <taxon>Hexapoda</taxon>
        <taxon>Insecta</taxon>
        <taxon>Pterygota</taxon>
        <taxon>Neoptera</taxon>
        <taxon>Endopterygota</taxon>
        <taxon>Hymenoptera</taxon>
        <taxon>Cephoidea</taxon>
        <taxon>Cephidae</taxon>
        <taxon>Cephus</taxon>
    </lineage>
</organism>
<feature type="compositionally biased region" description="Polar residues" evidence="1">
    <location>
        <begin position="375"/>
        <end position="388"/>
    </location>
</feature>
<dbReference type="KEGG" id="ccin:112494078"/>
<name>A0AAJ7VZH3_CEPCN</name>
<feature type="region of interest" description="Disordered" evidence="1">
    <location>
        <begin position="417"/>
        <end position="439"/>
    </location>
</feature>
<accession>A0AAJ7VZH3</accession>
<dbReference type="AlphaFoldDB" id="A0AAJ7VZH3"/>
<protein>
    <submittedName>
        <fullName evidence="3">Uncharacterized protein LOC112494078</fullName>
    </submittedName>
</protein>
<feature type="region of interest" description="Disordered" evidence="1">
    <location>
        <begin position="317"/>
        <end position="404"/>
    </location>
</feature>
<evidence type="ECO:0000256" key="1">
    <source>
        <dbReference type="SAM" id="MobiDB-lite"/>
    </source>
</evidence>
<feature type="compositionally biased region" description="Basic and acidic residues" evidence="1">
    <location>
        <begin position="317"/>
        <end position="326"/>
    </location>
</feature>
<dbReference type="GeneID" id="112494078"/>
<gene>
    <name evidence="3" type="primary">LOC112494078</name>
</gene>
<sequence length="1017" mass="114571">MEACSPSFDSTEISSISNYVNEENYRKSEINGCAGDNVKVLLEVEVSQCLYENRHRKSKDNRLDPDDLVEVTIIHPAACESKSTLGKSSSKSPKILNLIKENDKVHGDHPLGQKYKENISEIKNNMTMSKSKVPLKIPQSGDHYRSDNSDNVGSDQDDTLTDSLESQSKTVIKEEPAAANVISEKKIDVSQISKKATSDPGKIPFIELGAVHKVLDRLKTEMKRPKSQRDNFSKELIPMLQKLLGGWDERKLDEFLKKDQSLTKCEYCGVISCLKSSRGLTRDTESNRLSPDHQRSSRSISDKNYLKIYERSITTRKDNSDKKDIHPSAQTRSRFSPELSEISGPRNAAGYSERYLRANDPIQNKTMAAERDSTSNEVSGKTGRSFQNPRPARRPIREASAKRPPLFTSVRRACERNAENHVDDSETKSKIKTGTKKPEVEADVIADKQRRVRQRNETQEKAKGRTFNNPRVAGDAVTRRRCRSSDLPKAEEHKNERVKEVDATSREPVTESQTPEIFENLTAGSVEVQSVFPIELTPLKDTMKYLAKGQLSIADKKEDKNKVFKDLAESTVNRIFDKRKQSFVLHASRDGASPLDAGFWLCDSGRAKDICEKLEKCNEPALSVAKDTCENERSFKSDDAISLGNRTEEKSENFPESDTTAFSSSSAENLIREWMKPDGKILQTLGGKKREVGDKELVSGSMEKLLSSDKRAEIIRIVREKISKAIENRATYSVISEDKLYNDENSEAGKIQGKLSKRSVGQDLIKTIDTPIKLKSTKRKSEVNSKKACCCGPSLKPFDISREIIEKIWGTKESSLKLTDDPIDEGRCLAKQQYIIISAPTTKIEESPKGSLKMTYKNPVSRLSLSSTENRLKIENSERFEREVIYDDSSRDTVSTDTIVDPASRGLPMYRKILDSNEEMDWESFEQLVGTLNPEQRDLWSDICKAVSNEAKRVAGETGATTEVCIEIDPVPCKERKGKVRVRADEVTFEMDMTLKDVESFLDKKLARNYENSKDQV</sequence>
<keyword evidence="2" id="KW-1185">Reference proteome</keyword>
<feature type="region of interest" description="Disordered" evidence="1">
    <location>
        <begin position="475"/>
        <end position="512"/>
    </location>
</feature>
<feature type="compositionally biased region" description="Basic and acidic residues" evidence="1">
    <location>
        <begin position="417"/>
        <end position="429"/>
    </location>
</feature>
<feature type="region of interest" description="Disordered" evidence="1">
    <location>
        <begin position="640"/>
        <end position="662"/>
    </location>
</feature>
<dbReference type="Proteomes" id="UP000694920">
    <property type="component" value="Unplaced"/>
</dbReference>
<proteinExistence type="predicted"/>